<evidence type="ECO:0000313" key="2">
    <source>
        <dbReference type="Proteomes" id="UP000019494"/>
    </source>
</evidence>
<dbReference type="AlphaFoldDB" id="W9GG21"/>
<gene>
    <name evidence="1" type="ORF">N864_12405</name>
</gene>
<name>W9GG21_9MICO</name>
<proteinExistence type="predicted"/>
<organism evidence="1 2">
    <name type="scientific">Intrasporangium chromatireducens Q5-1</name>
    <dbReference type="NCBI Taxonomy" id="584657"/>
    <lineage>
        <taxon>Bacteria</taxon>
        <taxon>Bacillati</taxon>
        <taxon>Actinomycetota</taxon>
        <taxon>Actinomycetes</taxon>
        <taxon>Micrococcales</taxon>
        <taxon>Intrasporangiaceae</taxon>
        <taxon>Intrasporangium</taxon>
    </lineage>
</organism>
<dbReference type="Proteomes" id="UP000019494">
    <property type="component" value="Unassembled WGS sequence"/>
</dbReference>
<dbReference type="EMBL" id="AWQS01000325">
    <property type="protein sequence ID" value="EWT04132.1"/>
    <property type="molecule type" value="Genomic_DNA"/>
</dbReference>
<keyword evidence="2" id="KW-1185">Reference proteome</keyword>
<protein>
    <submittedName>
        <fullName evidence="1">Uncharacterized protein</fullName>
    </submittedName>
</protein>
<evidence type="ECO:0000313" key="1">
    <source>
        <dbReference type="EMBL" id="EWT04132.1"/>
    </source>
</evidence>
<accession>W9GG21</accession>
<sequence length="133" mass="14076">MIVVAVVSAGWFLLGRAFDDSLVGGPVSGAVLVWHPGMNSGGPDQRTNTNAADARRLAELVNDTRDLPRGPITCPADFGSTVRVAFHTPNQQDQAVTIALSGCAGLPGRMMSDALHADLERLAPPGYWPQRLT</sequence>
<reference evidence="2" key="1">
    <citation type="submission" date="2013-08" db="EMBL/GenBank/DDBJ databases">
        <title>Intrasporangium oryzae NRRL B-24470.</title>
        <authorList>
            <person name="Liu H."/>
            <person name="Wang G."/>
        </authorList>
    </citation>
    <scope>NUCLEOTIDE SEQUENCE [LARGE SCALE GENOMIC DNA]</scope>
    <source>
        <strain evidence="2">Q5-1</strain>
    </source>
</reference>
<comment type="caution">
    <text evidence="1">The sequence shown here is derived from an EMBL/GenBank/DDBJ whole genome shotgun (WGS) entry which is preliminary data.</text>
</comment>